<evidence type="ECO:0000313" key="4">
    <source>
        <dbReference type="EMBL" id="MBM6674067.1"/>
    </source>
</evidence>
<accession>A0A939B7Z9</accession>
<dbReference type="Pfam" id="PF16344">
    <property type="entry name" value="FecR_C"/>
    <property type="match status" value="1"/>
</dbReference>
<keyword evidence="1" id="KW-0812">Transmembrane</keyword>
<comment type="caution">
    <text evidence="4">The sequence shown here is derived from an EMBL/GenBank/DDBJ whole genome shotgun (WGS) entry which is preliminary data.</text>
</comment>
<feature type="transmembrane region" description="Helical" evidence="1">
    <location>
        <begin position="56"/>
        <end position="79"/>
    </location>
</feature>
<dbReference type="EMBL" id="JACJJG010000051">
    <property type="protein sequence ID" value="MBM6674067.1"/>
    <property type="molecule type" value="Genomic_DNA"/>
</dbReference>
<evidence type="ECO:0000256" key="1">
    <source>
        <dbReference type="SAM" id="Phobius"/>
    </source>
</evidence>
<dbReference type="GO" id="GO:0016989">
    <property type="term" value="F:sigma factor antagonist activity"/>
    <property type="evidence" value="ECO:0007669"/>
    <property type="project" value="TreeGrafter"/>
</dbReference>
<gene>
    <name evidence="4" type="ORF">H6A34_09285</name>
</gene>
<evidence type="ECO:0000313" key="5">
    <source>
        <dbReference type="Proteomes" id="UP000706891"/>
    </source>
</evidence>
<reference evidence="4" key="2">
    <citation type="journal article" date="2021" name="Sci. Rep.">
        <title>The distribution of antibiotic resistance genes in chicken gut microbiota commensals.</title>
        <authorList>
            <person name="Juricova H."/>
            <person name="Matiasovicova J."/>
            <person name="Kubasova T."/>
            <person name="Cejkova D."/>
            <person name="Rychlik I."/>
        </authorList>
    </citation>
    <scope>NUCLEOTIDE SEQUENCE</scope>
    <source>
        <strain evidence="4">An824</strain>
    </source>
</reference>
<keyword evidence="5" id="KW-1185">Reference proteome</keyword>
<dbReference type="InterPro" id="IPR032508">
    <property type="entry name" value="FecR_C"/>
</dbReference>
<feature type="domain" description="FecR protein" evidence="2">
    <location>
        <begin position="111"/>
        <end position="206"/>
    </location>
</feature>
<keyword evidence="1" id="KW-0472">Membrane</keyword>
<dbReference type="Gene3D" id="2.60.120.1440">
    <property type="match status" value="1"/>
</dbReference>
<sequence length="319" mass="34923">MNDKTYKDVNGLEKDDLSLLYTLGEALGDLPTDDETQQAWAEFEAKHYRTNRRRKIVRLSIGVVAAAAVAIAAVLFVPWNRLTAVQYGSGTFVAADLPDGIVHTVDGGKRVVSTPTATTLTVVLPDGTHVLLGAGSRIEYPESFDGQPTREVRLTGMARFDVHHDKSQPFIVHADGVRAEVLGTVFDVRAYPNISHSVTLYSGKVRVRDDSGRHTVTLKPGQMATLGGRRDVKVAQADLTAMAGWTHGMFIFDNERLEDVMNDIGSWYNTSIVFTDRRAADTRVHISLPRSTSLSDVLRALNDMGVAKFTLAGNKVTVK</sequence>
<proteinExistence type="predicted"/>
<evidence type="ECO:0000259" key="2">
    <source>
        <dbReference type="Pfam" id="PF04773"/>
    </source>
</evidence>
<organism evidence="4 5">
    <name type="scientific">Marseilla massiliensis</name>
    <dbReference type="NCBI Taxonomy" id="1841864"/>
    <lineage>
        <taxon>Bacteria</taxon>
        <taxon>Pseudomonadati</taxon>
        <taxon>Bacteroidota</taxon>
        <taxon>Bacteroidia</taxon>
        <taxon>Bacteroidales</taxon>
        <taxon>Prevotellaceae</taxon>
        <taxon>Marseilla</taxon>
    </lineage>
</organism>
<dbReference type="PANTHER" id="PTHR30273:SF2">
    <property type="entry name" value="PROTEIN FECR"/>
    <property type="match status" value="1"/>
</dbReference>
<dbReference type="Proteomes" id="UP000706891">
    <property type="component" value="Unassembled WGS sequence"/>
</dbReference>
<evidence type="ECO:0000259" key="3">
    <source>
        <dbReference type="Pfam" id="PF16344"/>
    </source>
</evidence>
<feature type="domain" description="Protein FecR C-terminal" evidence="3">
    <location>
        <begin position="250"/>
        <end position="318"/>
    </location>
</feature>
<reference evidence="4" key="1">
    <citation type="submission" date="2020-08" db="EMBL/GenBank/DDBJ databases">
        <authorList>
            <person name="Cejkova D."/>
            <person name="Kubasova T."/>
            <person name="Jahodarova E."/>
            <person name="Rychlik I."/>
        </authorList>
    </citation>
    <scope>NUCLEOTIDE SEQUENCE</scope>
    <source>
        <strain evidence="4">An824</strain>
    </source>
</reference>
<dbReference type="RefSeq" id="WP_205105107.1">
    <property type="nucleotide sequence ID" value="NZ_JACJJG010000051.1"/>
</dbReference>
<dbReference type="PANTHER" id="PTHR30273">
    <property type="entry name" value="PERIPLASMIC SIGNAL SENSOR AND SIGMA FACTOR ACTIVATOR FECR-RELATED"/>
    <property type="match status" value="1"/>
</dbReference>
<dbReference type="InterPro" id="IPR006860">
    <property type="entry name" value="FecR"/>
</dbReference>
<keyword evidence="1" id="KW-1133">Transmembrane helix</keyword>
<dbReference type="AlphaFoldDB" id="A0A939B7Z9"/>
<dbReference type="Gene3D" id="3.55.50.30">
    <property type="match status" value="1"/>
</dbReference>
<name>A0A939B7Z9_9BACT</name>
<dbReference type="Pfam" id="PF04773">
    <property type="entry name" value="FecR"/>
    <property type="match status" value="1"/>
</dbReference>
<dbReference type="PIRSF" id="PIRSF018266">
    <property type="entry name" value="FecR"/>
    <property type="match status" value="1"/>
</dbReference>
<protein>
    <submittedName>
        <fullName evidence="4">FecR domain-containing protein</fullName>
    </submittedName>
</protein>
<dbReference type="InterPro" id="IPR012373">
    <property type="entry name" value="Ferrdict_sens_TM"/>
</dbReference>